<dbReference type="GO" id="GO:0005654">
    <property type="term" value="C:nucleoplasm"/>
    <property type="evidence" value="ECO:0007669"/>
    <property type="project" value="TreeGrafter"/>
</dbReference>
<dbReference type="Proteomes" id="UP000664521">
    <property type="component" value="Unassembled WGS sequence"/>
</dbReference>
<dbReference type="PANTHER" id="PTHR15481:SF0">
    <property type="entry name" value="LD23870P-RELATED"/>
    <property type="match status" value="1"/>
</dbReference>
<accession>A0A8H3IK95</accession>
<dbReference type="GO" id="GO:0003723">
    <property type="term" value="F:RNA binding"/>
    <property type="evidence" value="ECO:0007669"/>
    <property type="project" value="UniProtKB-UniRule"/>
</dbReference>
<dbReference type="GO" id="GO:0061574">
    <property type="term" value="C:ASAP complex"/>
    <property type="evidence" value="ECO:0007669"/>
    <property type="project" value="TreeGrafter"/>
</dbReference>
<dbReference type="OrthoDB" id="252020at2759"/>
<dbReference type="Gene3D" id="3.30.70.330">
    <property type="match status" value="1"/>
</dbReference>
<dbReference type="SUPFAM" id="SSF54928">
    <property type="entry name" value="RNA-binding domain, RBD"/>
    <property type="match status" value="1"/>
</dbReference>
<name>A0A8H3IK95_9LECA</name>
<dbReference type="EMBL" id="CAJPDS010000034">
    <property type="protein sequence ID" value="CAF9923980.1"/>
    <property type="molecule type" value="Genomic_DNA"/>
</dbReference>
<keyword evidence="6" id="KW-1185">Reference proteome</keyword>
<dbReference type="AlphaFoldDB" id="A0A8H3IK95"/>
<evidence type="ECO:0000259" key="4">
    <source>
        <dbReference type="PROSITE" id="PS50102"/>
    </source>
</evidence>
<dbReference type="GO" id="GO:0000398">
    <property type="term" value="P:mRNA splicing, via spliceosome"/>
    <property type="evidence" value="ECO:0007669"/>
    <property type="project" value="TreeGrafter"/>
</dbReference>
<evidence type="ECO:0000256" key="2">
    <source>
        <dbReference type="PROSITE-ProRule" id="PRU00176"/>
    </source>
</evidence>
<dbReference type="InterPro" id="IPR012677">
    <property type="entry name" value="Nucleotide-bd_a/b_plait_sf"/>
</dbReference>
<dbReference type="InterPro" id="IPR000504">
    <property type="entry name" value="RRM_dom"/>
</dbReference>
<protein>
    <recommendedName>
        <fullName evidence="4">RRM domain-containing protein</fullName>
    </recommendedName>
</protein>
<dbReference type="SMART" id="SM00360">
    <property type="entry name" value="RRM"/>
    <property type="match status" value="1"/>
</dbReference>
<keyword evidence="1 2" id="KW-0694">RNA-binding</keyword>
<feature type="region of interest" description="Disordered" evidence="3">
    <location>
        <begin position="1"/>
        <end position="32"/>
    </location>
</feature>
<feature type="region of interest" description="Disordered" evidence="3">
    <location>
        <begin position="116"/>
        <end position="190"/>
    </location>
</feature>
<feature type="compositionally biased region" description="Basic and acidic residues" evidence="3">
    <location>
        <begin position="212"/>
        <end position="223"/>
    </location>
</feature>
<dbReference type="Pfam" id="PF00076">
    <property type="entry name" value="RRM_1"/>
    <property type="match status" value="1"/>
</dbReference>
<feature type="domain" description="RRM" evidence="4">
    <location>
        <begin position="35"/>
        <end position="113"/>
    </location>
</feature>
<organism evidence="5 6">
    <name type="scientific">Heterodermia speciosa</name>
    <dbReference type="NCBI Taxonomy" id="116794"/>
    <lineage>
        <taxon>Eukaryota</taxon>
        <taxon>Fungi</taxon>
        <taxon>Dikarya</taxon>
        <taxon>Ascomycota</taxon>
        <taxon>Pezizomycotina</taxon>
        <taxon>Lecanoromycetes</taxon>
        <taxon>OSLEUM clade</taxon>
        <taxon>Lecanoromycetidae</taxon>
        <taxon>Caliciales</taxon>
        <taxon>Physciaceae</taxon>
        <taxon>Heterodermia</taxon>
    </lineage>
</organism>
<evidence type="ECO:0000313" key="6">
    <source>
        <dbReference type="Proteomes" id="UP000664521"/>
    </source>
</evidence>
<sequence length="298" mass="32602">MESKADGRGAEAPQEHRPEAEAKAEKGASTETEATRIVVERLTKNVNEGHLREIFGAYGVIREIDLPMNKQFMTNRGTAYIVYGDAPDAEAAIAHMHEAQLDGAVISVSIVLPRRKFSRSPPPARGNPPVFDRYSERGPPPSRGFRDGPPAPSYSGRYRSPTPPRRGPPPRRYDSPPHDMTLPPDDTTLRQGDTEVELETEIETLTVRAPTRGRDHREHDLGRSHRGRGVGRHLGGVEDVEGEIVHLRHPEVEGGGGARVTAAIRATVVAAGVEVEGGMEEGSPGSNYQVRKWLRGFV</sequence>
<reference evidence="5" key="1">
    <citation type="submission" date="2021-03" db="EMBL/GenBank/DDBJ databases">
        <authorList>
            <person name="Tagirdzhanova G."/>
        </authorList>
    </citation>
    <scope>NUCLEOTIDE SEQUENCE</scope>
</reference>
<dbReference type="PROSITE" id="PS50102">
    <property type="entry name" value="RRM"/>
    <property type="match status" value="1"/>
</dbReference>
<feature type="compositionally biased region" description="Basic and acidic residues" evidence="3">
    <location>
        <begin position="1"/>
        <end position="28"/>
    </location>
</feature>
<comment type="caution">
    <text evidence="5">The sequence shown here is derived from an EMBL/GenBank/DDBJ whole genome shotgun (WGS) entry which is preliminary data.</text>
</comment>
<feature type="region of interest" description="Disordered" evidence="3">
    <location>
        <begin position="212"/>
        <end position="234"/>
    </location>
</feature>
<proteinExistence type="predicted"/>
<evidence type="ECO:0000256" key="3">
    <source>
        <dbReference type="SAM" id="MobiDB-lite"/>
    </source>
</evidence>
<evidence type="ECO:0000256" key="1">
    <source>
        <dbReference type="ARBA" id="ARBA00022884"/>
    </source>
</evidence>
<gene>
    <name evidence="5" type="ORF">HETSPECPRED_005481</name>
</gene>
<dbReference type="PANTHER" id="PTHR15481">
    <property type="entry name" value="RIBONUCLEIC ACID BINDING PROTEIN S1"/>
    <property type="match status" value="1"/>
</dbReference>
<dbReference type="GO" id="GO:0005737">
    <property type="term" value="C:cytoplasm"/>
    <property type="evidence" value="ECO:0007669"/>
    <property type="project" value="TreeGrafter"/>
</dbReference>
<evidence type="ECO:0000313" key="5">
    <source>
        <dbReference type="EMBL" id="CAF9923980.1"/>
    </source>
</evidence>
<dbReference type="InterPro" id="IPR035979">
    <property type="entry name" value="RBD_domain_sf"/>
</dbReference>